<reference evidence="1" key="1">
    <citation type="submission" date="2020-02" db="EMBL/GenBank/DDBJ databases">
        <authorList>
            <person name="Meier V. D."/>
        </authorList>
    </citation>
    <scope>NUCLEOTIDE SEQUENCE</scope>
    <source>
        <strain evidence="1">AVDCRST_MAG82</strain>
    </source>
</reference>
<dbReference type="AlphaFoldDB" id="A0A6J4QX13"/>
<gene>
    <name evidence="1" type="ORF">AVDCRST_MAG82-3615</name>
</gene>
<accession>A0A6J4QX13</accession>
<proteinExistence type="predicted"/>
<dbReference type="EMBL" id="CADCVA010000441">
    <property type="protein sequence ID" value="CAA9448976.1"/>
    <property type="molecule type" value="Genomic_DNA"/>
</dbReference>
<organism evidence="1">
    <name type="scientific">uncultured Rubrobacteraceae bacterium</name>
    <dbReference type="NCBI Taxonomy" id="349277"/>
    <lineage>
        <taxon>Bacteria</taxon>
        <taxon>Bacillati</taxon>
        <taxon>Actinomycetota</taxon>
        <taxon>Rubrobacteria</taxon>
        <taxon>Rubrobacterales</taxon>
        <taxon>Rubrobacteraceae</taxon>
        <taxon>environmental samples</taxon>
    </lineage>
</organism>
<protein>
    <submittedName>
        <fullName evidence="1">Uncharacterized protein</fullName>
    </submittedName>
</protein>
<feature type="non-terminal residue" evidence="1">
    <location>
        <position position="50"/>
    </location>
</feature>
<sequence>WRGARCLRQLVSTALRALSARFGLRPSLVSTAPSASPLAPCQEVVWGRRN</sequence>
<feature type="non-terminal residue" evidence="1">
    <location>
        <position position="1"/>
    </location>
</feature>
<evidence type="ECO:0000313" key="1">
    <source>
        <dbReference type="EMBL" id="CAA9448976.1"/>
    </source>
</evidence>
<name>A0A6J4QX13_9ACTN</name>